<keyword evidence="1" id="KW-1185">Reference proteome</keyword>
<proteinExistence type="predicted"/>
<evidence type="ECO:0000313" key="1">
    <source>
        <dbReference type="Proteomes" id="UP001165740"/>
    </source>
</evidence>
<organism evidence="1 3">
    <name type="scientific">Biomphalaria glabrata</name>
    <name type="common">Bloodfluke planorb</name>
    <name type="synonym">Freshwater snail</name>
    <dbReference type="NCBI Taxonomy" id="6526"/>
    <lineage>
        <taxon>Eukaryota</taxon>
        <taxon>Metazoa</taxon>
        <taxon>Spiralia</taxon>
        <taxon>Lophotrochozoa</taxon>
        <taxon>Mollusca</taxon>
        <taxon>Gastropoda</taxon>
        <taxon>Heterobranchia</taxon>
        <taxon>Euthyneura</taxon>
        <taxon>Panpulmonata</taxon>
        <taxon>Hygrophila</taxon>
        <taxon>Lymnaeoidea</taxon>
        <taxon>Planorbidae</taxon>
        <taxon>Biomphalaria</taxon>
    </lineage>
</organism>
<dbReference type="RefSeq" id="XP_055885911.1">
    <property type="nucleotide sequence ID" value="XM_056029936.1"/>
</dbReference>
<dbReference type="AlphaFoldDB" id="A0A9W3AFI5"/>
<dbReference type="RefSeq" id="XP_055885910.1">
    <property type="nucleotide sequence ID" value="XM_056029935.1"/>
</dbReference>
<protein>
    <submittedName>
        <fullName evidence="2 3">Uncharacterized protein LOC129926381</fullName>
    </submittedName>
</protein>
<dbReference type="GeneID" id="129926381"/>
<sequence>MMWIKMGCCGARNLKTSNDSSADPNPVVNDALYIKSAGQVKIESRPNSTVDDVRSENESVTSFQLKYYDCYTDRQFLKHYRRRSNQSSKLRFMFDDVFGTEL</sequence>
<dbReference type="OrthoDB" id="10275186at2759"/>
<accession>A0A9W3AFI5</accession>
<dbReference type="Proteomes" id="UP001165740">
    <property type="component" value="Chromosome 5"/>
</dbReference>
<dbReference type="RefSeq" id="XP_055885909.1">
    <property type="nucleotide sequence ID" value="XM_056029934.1"/>
</dbReference>
<evidence type="ECO:0000313" key="3">
    <source>
        <dbReference type="RefSeq" id="XP_055885910.1"/>
    </source>
</evidence>
<name>A0A9W3AFI5_BIOGL</name>
<reference evidence="2 3" key="1">
    <citation type="submission" date="2025-04" db="UniProtKB">
        <authorList>
            <consortium name="RefSeq"/>
        </authorList>
    </citation>
    <scope>IDENTIFICATION</scope>
</reference>
<gene>
    <name evidence="2 3 4" type="primary">LOC129926381</name>
</gene>
<evidence type="ECO:0000313" key="4">
    <source>
        <dbReference type="RefSeq" id="XP_055885911.1"/>
    </source>
</evidence>
<evidence type="ECO:0000313" key="2">
    <source>
        <dbReference type="RefSeq" id="XP_055885909.1"/>
    </source>
</evidence>